<evidence type="ECO:0000256" key="2">
    <source>
        <dbReference type="SAM" id="MobiDB-lite"/>
    </source>
</evidence>
<dbReference type="GeneID" id="92073017"/>
<dbReference type="EMBL" id="JAQQWE010000002">
    <property type="protein sequence ID" value="KAK7962908.1"/>
    <property type="molecule type" value="Genomic_DNA"/>
</dbReference>
<feature type="coiled-coil region" evidence="1">
    <location>
        <begin position="125"/>
        <end position="159"/>
    </location>
</feature>
<evidence type="ECO:0000313" key="3">
    <source>
        <dbReference type="EMBL" id="KAK7962908.1"/>
    </source>
</evidence>
<name>A0ABR1QSX0_9PEZI</name>
<evidence type="ECO:0000313" key="4">
    <source>
        <dbReference type="Proteomes" id="UP001391051"/>
    </source>
</evidence>
<organism evidence="3 4">
    <name type="scientific">Apiospora aurea</name>
    <dbReference type="NCBI Taxonomy" id="335848"/>
    <lineage>
        <taxon>Eukaryota</taxon>
        <taxon>Fungi</taxon>
        <taxon>Dikarya</taxon>
        <taxon>Ascomycota</taxon>
        <taxon>Pezizomycotina</taxon>
        <taxon>Sordariomycetes</taxon>
        <taxon>Xylariomycetidae</taxon>
        <taxon>Amphisphaeriales</taxon>
        <taxon>Apiosporaceae</taxon>
        <taxon>Apiospora</taxon>
    </lineage>
</organism>
<accession>A0ABR1QSX0</accession>
<reference evidence="3 4" key="1">
    <citation type="submission" date="2023-01" db="EMBL/GenBank/DDBJ databases">
        <title>Analysis of 21 Apiospora genomes using comparative genomics revels a genus with tremendous synthesis potential of carbohydrate active enzymes and secondary metabolites.</title>
        <authorList>
            <person name="Sorensen T."/>
        </authorList>
    </citation>
    <scope>NUCLEOTIDE SEQUENCE [LARGE SCALE GENOMIC DNA]</scope>
    <source>
        <strain evidence="3 4">CBS 24483</strain>
    </source>
</reference>
<comment type="caution">
    <text evidence="3">The sequence shown here is derived from an EMBL/GenBank/DDBJ whole genome shotgun (WGS) entry which is preliminary data.</text>
</comment>
<evidence type="ECO:0000256" key="1">
    <source>
        <dbReference type="SAM" id="Coils"/>
    </source>
</evidence>
<keyword evidence="4" id="KW-1185">Reference proteome</keyword>
<dbReference type="RefSeq" id="XP_066705019.1">
    <property type="nucleotide sequence ID" value="XM_066839955.1"/>
</dbReference>
<feature type="region of interest" description="Disordered" evidence="2">
    <location>
        <begin position="1"/>
        <end position="68"/>
    </location>
</feature>
<gene>
    <name evidence="3" type="ORF">PG986_003733</name>
</gene>
<feature type="compositionally biased region" description="Basic and acidic residues" evidence="2">
    <location>
        <begin position="18"/>
        <end position="37"/>
    </location>
</feature>
<dbReference type="Proteomes" id="UP001391051">
    <property type="component" value="Unassembled WGS sequence"/>
</dbReference>
<keyword evidence="1" id="KW-0175">Coiled coil</keyword>
<protein>
    <submittedName>
        <fullName evidence="3">Uncharacterized protein</fullName>
    </submittedName>
</protein>
<proteinExistence type="predicted"/>
<feature type="compositionally biased region" description="Low complexity" evidence="2">
    <location>
        <begin position="42"/>
        <end position="60"/>
    </location>
</feature>
<sequence>MPFFSSRKPEDEVVEEPAPVHEEQHKRSLFGSRRERSVSPVSTTHTNTTTTSHSSNGTGTYFPHPSTLSHRRNFEYPFTNPSSPISIGRKSSILHRSFGHGNKNVELDPSIVQARERVMGAEKAEIEADRALNAARIQVREAREEVKRLELEAKEEARRAKVKQYHAAEVSKRGKQLGRHGI</sequence>